<name>A0A0C6FI41_9HYPH</name>
<feature type="domain" description="Integrase catalytic" evidence="6">
    <location>
        <begin position="115"/>
        <end position="295"/>
    </location>
</feature>
<reference evidence="8" key="2">
    <citation type="submission" date="2015-01" db="EMBL/GenBank/DDBJ databases">
        <title>Complete genome sequence of Methylobacterium aquaticum strain 22A.</title>
        <authorList>
            <person name="Tani A."/>
            <person name="Ogura Y."/>
            <person name="Hayashi T."/>
        </authorList>
    </citation>
    <scope>NUCLEOTIDE SEQUENCE [LARGE SCALE GENOMIC DNA]</scope>
    <source>
        <strain evidence="8">MA-22A</strain>
    </source>
</reference>
<dbReference type="Pfam" id="PF02796">
    <property type="entry name" value="HTH_7"/>
    <property type="match status" value="1"/>
</dbReference>
<comment type="similarity">
    <text evidence="1">Belongs to the transposase IS21/IS408/IS1162 family.</text>
</comment>
<dbReference type="EMBL" id="AP014704">
    <property type="protein sequence ID" value="BAQ46712.1"/>
    <property type="molecule type" value="Genomic_DNA"/>
</dbReference>
<dbReference type="Gene3D" id="1.10.10.60">
    <property type="entry name" value="Homeodomain-like"/>
    <property type="match status" value="1"/>
</dbReference>
<reference evidence="7 8" key="1">
    <citation type="journal article" date="2015" name="Genome Announc.">
        <title>Complete Genome Sequence of Methylobacterium aquaticum Strain 22A, Isolated from Racomitrium japonicum Moss.</title>
        <authorList>
            <person name="Tani A."/>
            <person name="Ogura Y."/>
            <person name="Hayashi T."/>
            <person name="Kimbara K."/>
        </authorList>
    </citation>
    <scope>NUCLEOTIDE SEQUENCE [LARGE SCALE GENOMIC DNA]</scope>
    <source>
        <strain evidence="7 8">MA-22A</strain>
    </source>
</reference>
<dbReference type="OrthoDB" id="2065409at2"/>
<dbReference type="SUPFAM" id="SSF53098">
    <property type="entry name" value="Ribonuclease H-like"/>
    <property type="match status" value="1"/>
</dbReference>
<dbReference type="PANTHER" id="PTHR35004:SF6">
    <property type="entry name" value="TRANSPOSASE"/>
    <property type="match status" value="1"/>
</dbReference>
<evidence type="ECO:0000259" key="6">
    <source>
        <dbReference type="PROSITE" id="PS50994"/>
    </source>
</evidence>
<proteinExistence type="inferred from homology"/>
<dbReference type="GO" id="GO:0003677">
    <property type="term" value="F:DNA binding"/>
    <property type="evidence" value="ECO:0007669"/>
    <property type="project" value="UniProtKB-KW"/>
</dbReference>
<keyword evidence="4" id="KW-0233">DNA recombination</keyword>
<dbReference type="AlphaFoldDB" id="A0A0C6FI41"/>
<evidence type="ECO:0000313" key="7">
    <source>
        <dbReference type="EMBL" id="BAQ46712.1"/>
    </source>
</evidence>
<gene>
    <name evidence="7" type="ORF">Maq22A_c18065</name>
</gene>
<feature type="domain" description="HTH IS21-type" evidence="5">
    <location>
        <begin position="5"/>
        <end position="67"/>
    </location>
</feature>
<dbReference type="InterPro" id="IPR036397">
    <property type="entry name" value="RNaseH_sf"/>
</dbReference>
<dbReference type="PANTHER" id="PTHR35004">
    <property type="entry name" value="TRANSPOSASE RV3428C-RELATED"/>
    <property type="match status" value="1"/>
</dbReference>
<accession>A0A0C6FI41</accession>
<organism evidence="7 8">
    <name type="scientific">Methylobacterium aquaticum</name>
    <dbReference type="NCBI Taxonomy" id="270351"/>
    <lineage>
        <taxon>Bacteria</taxon>
        <taxon>Pseudomonadati</taxon>
        <taxon>Pseudomonadota</taxon>
        <taxon>Alphaproteobacteria</taxon>
        <taxon>Hyphomicrobiales</taxon>
        <taxon>Methylobacteriaceae</taxon>
        <taxon>Methylobacterium</taxon>
    </lineage>
</organism>
<dbReference type="InterPro" id="IPR017894">
    <property type="entry name" value="HTH_IS21_transposase_type"/>
</dbReference>
<dbReference type="Gene3D" id="3.30.420.10">
    <property type="entry name" value="Ribonuclease H-like superfamily/Ribonuclease H"/>
    <property type="match status" value="1"/>
</dbReference>
<evidence type="ECO:0000256" key="1">
    <source>
        <dbReference type="ARBA" id="ARBA00009277"/>
    </source>
</evidence>
<dbReference type="InterPro" id="IPR001584">
    <property type="entry name" value="Integrase_cat-core"/>
</dbReference>
<dbReference type="GO" id="GO:0032196">
    <property type="term" value="P:transposition"/>
    <property type="evidence" value="ECO:0007669"/>
    <property type="project" value="UniProtKB-KW"/>
</dbReference>
<evidence type="ECO:0000256" key="4">
    <source>
        <dbReference type="ARBA" id="ARBA00023172"/>
    </source>
</evidence>
<dbReference type="InterPro" id="IPR012337">
    <property type="entry name" value="RNaseH-like_sf"/>
</dbReference>
<evidence type="ECO:0000259" key="5">
    <source>
        <dbReference type="PROSITE" id="PS50531"/>
    </source>
</evidence>
<dbReference type="STRING" id="270351.Maq22A_c18065"/>
<dbReference type="RefSeq" id="WP_060847781.1">
    <property type="nucleotide sequence ID" value="NZ_AP014704.1"/>
</dbReference>
<evidence type="ECO:0000256" key="3">
    <source>
        <dbReference type="ARBA" id="ARBA00023125"/>
    </source>
</evidence>
<evidence type="ECO:0000313" key="8">
    <source>
        <dbReference type="Proteomes" id="UP000061432"/>
    </source>
</evidence>
<dbReference type="GO" id="GO:0000150">
    <property type="term" value="F:DNA strand exchange activity"/>
    <property type="evidence" value="ECO:0007669"/>
    <property type="project" value="InterPro"/>
</dbReference>
<dbReference type="PROSITE" id="PS50531">
    <property type="entry name" value="HTH_IS21"/>
    <property type="match status" value="1"/>
</dbReference>
<dbReference type="NCBIfam" id="NF033546">
    <property type="entry name" value="transpos_IS21"/>
    <property type="match status" value="1"/>
</dbReference>
<dbReference type="KEGG" id="maqu:Maq22A_c18065"/>
<evidence type="ECO:0000256" key="2">
    <source>
        <dbReference type="ARBA" id="ARBA00022578"/>
    </source>
</evidence>
<dbReference type="InterPro" id="IPR006120">
    <property type="entry name" value="Resolvase_HTH_dom"/>
</dbReference>
<protein>
    <submittedName>
        <fullName evidence="7">Transposase</fullName>
    </submittedName>
</protein>
<dbReference type="GO" id="GO:0015074">
    <property type="term" value="P:DNA integration"/>
    <property type="evidence" value="ECO:0007669"/>
    <property type="project" value="InterPro"/>
</dbReference>
<keyword evidence="2" id="KW-0815">Transposition</keyword>
<dbReference type="PATRIC" id="fig|270351.10.peg.3489"/>
<dbReference type="PROSITE" id="PS50994">
    <property type="entry name" value="INTEGRASE"/>
    <property type="match status" value="1"/>
</dbReference>
<keyword evidence="3" id="KW-0238">DNA-binding</keyword>
<dbReference type="Pfam" id="PF00665">
    <property type="entry name" value="rve"/>
    <property type="match status" value="1"/>
</dbReference>
<dbReference type="Proteomes" id="UP000061432">
    <property type="component" value="Chromosome"/>
</dbReference>
<sequence>MVGEEAALEIRVLHRHGKGIREIARATGLSRNTVRRYLRDEAAARYKGRPPRPGKLDPFKDYVVERLAAAAPERIPASVLLGELRERGYAGGYKMLKEFVASLAPAPAPQPVVRFETAPGEQMQVDWAVMRRGADRLSVFVATLGWSRAAYLEFVTDERLETLIAAHENAFLAFGGVPREVLYDNMRTVVVERNAYGRGRHRFQAGFLDFTRHCGFRPRLCQPGRAQTKGKVERFIRYLRGSFYVPLASRLGQEGLVLDREAANLAAGRWLRTVANQRVHATTGAVPAERLEVERTQLQPVPPPYGGRSVRQIQAPAVPAPAHPVVGLQHPLALYDGLSGLMTGEPA</sequence>